<dbReference type="InterPro" id="IPR016047">
    <property type="entry name" value="M23ase_b-sheet_dom"/>
</dbReference>
<dbReference type="GO" id="GO:0004222">
    <property type="term" value="F:metalloendopeptidase activity"/>
    <property type="evidence" value="ECO:0007669"/>
    <property type="project" value="TreeGrafter"/>
</dbReference>
<evidence type="ECO:0000259" key="1">
    <source>
        <dbReference type="Pfam" id="PF01551"/>
    </source>
</evidence>
<dbReference type="SUPFAM" id="SSF51261">
    <property type="entry name" value="Duplicated hybrid motif"/>
    <property type="match status" value="1"/>
</dbReference>
<sequence>MIRALGDQDAGKDVIYSPIHIFMSKKLHFLVLGVLLFVPFTLHSTDIYTSSHGEVKILANLNPHIIPGHPKLGNTILIVSAPNEQKEIRLITACEHKETILHKEPNGNKKTIYVIQVIFPTSCEIPHIRVGDRENIFTDTLFSLPLESFGKMENSLINTGDSELLNIMRNTPVPPRETIWVTLTEKLRYLQTIYKDTYTTLRSDIARTILQSRGGTGYISPVAGYNLPQKDKLIPGALRSYRKDTTDGIHHGWDIMAPTGTPVQALSKGRVIRVVNDWNWNKFRVIKKWNLTKDDQLQNLDIFRWNQVWLQTMDGNVTFYSHLSRISPDIMVGSLVGAGTYLGNVGISGVPDKNYKDVHLHFEIQQNPFHKDMKNPTHLEIMRWNFVGENMKRREIYAKMQEIFG</sequence>
<dbReference type="PANTHER" id="PTHR21666">
    <property type="entry name" value="PEPTIDASE-RELATED"/>
    <property type="match status" value="1"/>
</dbReference>
<protein>
    <submittedName>
        <fullName evidence="2">Peptidase M23</fullName>
    </submittedName>
</protein>
<comment type="caution">
    <text evidence="2">The sequence shown here is derived from an EMBL/GenBank/DDBJ whole genome shotgun (WGS) entry which is preliminary data.</text>
</comment>
<dbReference type="InterPro" id="IPR050570">
    <property type="entry name" value="Cell_wall_metabolism_enzyme"/>
</dbReference>
<gene>
    <name evidence="2" type="ORF">ACD_78C00100G0002</name>
</gene>
<feature type="domain" description="M23ase beta-sheet core" evidence="1">
    <location>
        <begin position="249"/>
        <end position="367"/>
    </location>
</feature>
<dbReference type="PANTHER" id="PTHR21666:SF270">
    <property type="entry name" value="MUREIN HYDROLASE ACTIVATOR ENVC"/>
    <property type="match status" value="1"/>
</dbReference>
<evidence type="ECO:0000313" key="2">
    <source>
        <dbReference type="EMBL" id="EKD30284.1"/>
    </source>
</evidence>
<dbReference type="AlphaFoldDB" id="K1YY07"/>
<dbReference type="InterPro" id="IPR011055">
    <property type="entry name" value="Dup_hybrid_motif"/>
</dbReference>
<accession>K1YY07</accession>
<dbReference type="EMBL" id="AMFJ01034100">
    <property type="protein sequence ID" value="EKD30284.1"/>
    <property type="molecule type" value="Genomic_DNA"/>
</dbReference>
<dbReference type="Gene3D" id="2.70.70.10">
    <property type="entry name" value="Glucose Permease (Domain IIA)"/>
    <property type="match status" value="1"/>
</dbReference>
<proteinExistence type="predicted"/>
<organism evidence="2">
    <name type="scientific">uncultured bacterium</name>
    <name type="common">gcode 4</name>
    <dbReference type="NCBI Taxonomy" id="1234023"/>
    <lineage>
        <taxon>Bacteria</taxon>
        <taxon>environmental samples</taxon>
    </lineage>
</organism>
<name>K1YY07_9BACT</name>
<dbReference type="Pfam" id="PF01551">
    <property type="entry name" value="Peptidase_M23"/>
    <property type="match status" value="1"/>
</dbReference>
<reference evidence="2" key="1">
    <citation type="journal article" date="2012" name="Science">
        <title>Fermentation, hydrogen, and sulfur metabolism in multiple uncultivated bacterial phyla.</title>
        <authorList>
            <person name="Wrighton K.C."/>
            <person name="Thomas B.C."/>
            <person name="Sharon I."/>
            <person name="Miller C.S."/>
            <person name="Castelle C.J."/>
            <person name="VerBerkmoes N.C."/>
            <person name="Wilkins M.J."/>
            <person name="Hettich R.L."/>
            <person name="Lipton M.S."/>
            <person name="Williams K.H."/>
            <person name="Long P.E."/>
            <person name="Banfield J.F."/>
        </authorList>
    </citation>
    <scope>NUCLEOTIDE SEQUENCE [LARGE SCALE GENOMIC DNA]</scope>
</reference>
<dbReference type="CDD" id="cd12797">
    <property type="entry name" value="M23_peptidase"/>
    <property type="match status" value="1"/>
</dbReference>